<evidence type="ECO:0000256" key="1">
    <source>
        <dbReference type="ARBA" id="ARBA00023027"/>
    </source>
</evidence>
<dbReference type="AlphaFoldDB" id="A0A0K1QAD6"/>
<dbReference type="OrthoDB" id="9802815at2"/>
<dbReference type="KEGG" id="llu:AKJ09_09399"/>
<evidence type="ECO:0000313" key="3">
    <source>
        <dbReference type="EMBL" id="AKV02736.1"/>
    </source>
</evidence>
<evidence type="ECO:0000259" key="2">
    <source>
        <dbReference type="SMART" id="SM00822"/>
    </source>
</evidence>
<sequence length="328" mass="35594">MPASERDARLWLVTGGLGFIGHHLCRALLSRGDSVRVVDDYSDAPYPTVLKMRNEEELRREFPSFEVVRGCVTDRELAPRLLEGTYGVLHLAGLAGVRPSFADPARYARVNTEGTATLLDAAQRQGLELFVLASSSSVYGNATPLPAREEAPAIVPESPYAASKRSAELVASAMLRKTPSMRCPSLRFFTVYGPRQRPEMAITSFLRAILAGKPITVFGDGTMRRDFTHVEDIVRGVLAAAEKAPAGFRPYNLGSGAPVTLTELVEAMGKAASRTPTVVHAPVPLGDVDATFADISRAREELGWSPRLTLTEGLATVVRWLESERTST</sequence>
<dbReference type="EMBL" id="CP012333">
    <property type="protein sequence ID" value="AKV02736.1"/>
    <property type="molecule type" value="Genomic_DNA"/>
</dbReference>
<dbReference type="Pfam" id="PF01370">
    <property type="entry name" value="Epimerase"/>
    <property type="match status" value="1"/>
</dbReference>
<dbReference type="InterPro" id="IPR057326">
    <property type="entry name" value="KR_dom"/>
</dbReference>
<reference evidence="3 4" key="1">
    <citation type="submission" date="2015-08" db="EMBL/GenBank/DDBJ databases">
        <authorList>
            <person name="Babu N.S."/>
            <person name="Beckwith C.J."/>
            <person name="Beseler K.G."/>
            <person name="Brison A."/>
            <person name="Carone J.V."/>
            <person name="Caskin T.P."/>
            <person name="Diamond M."/>
            <person name="Durham M.E."/>
            <person name="Foxe J.M."/>
            <person name="Go M."/>
            <person name="Henderson B.A."/>
            <person name="Jones I.B."/>
            <person name="McGettigan J.A."/>
            <person name="Micheletti S.J."/>
            <person name="Nasrallah M.E."/>
            <person name="Ortiz D."/>
            <person name="Piller C.R."/>
            <person name="Privatt S.R."/>
            <person name="Schneider S.L."/>
            <person name="Sharp S."/>
            <person name="Smith T.C."/>
            <person name="Stanton J.D."/>
            <person name="Ullery H.E."/>
            <person name="Wilson R.J."/>
            <person name="Serrano M.G."/>
            <person name="Buck G."/>
            <person name="Lee V."/>
            <person name="Wang Y."/>
            <person name="Carvalho R."/>
            <person name="Voegtly L."/>
            <person name="Shi R."/>
            <person name="Duckworth R."/>
            <person name="Johnson A."/>
            <person name="Loviza R."/>
            <person name="Walstead R."/>
            <person name="Shah Z."/>
            <person name="Kiflezghi M."/>
            <person name="Wade K."/>
            <person name="Ball S.L."/>
            <person name="Bradley K.W."/>
            <person name="Asai D.J."/>
            <person name="Bowman C.A."/>
            <person name="Russell D.A."/>
            <person name="Pope W.H."/>
            <person name="Jacobs-Sera D."/>
            <person name="Hendrix R.W."/>
            <person name="Hatfull G.F."/>
        </authorList>
    </citation>
    <scope>NUCLEOTIDE SEQUENCE [LARGE SCALE GENOMIC DNA]</scope>
    <source>
        <strain evidence="3 4">DSM 27648</strain>
    </source>
</reference>
<dbReference type="Proteomes" id="UP000064967">
    <property type="component" value="Chromosome"/>
</dbReference>
<organism evidence="3 4">
    <name type="scientific">Labilithrix luteola</name>
    <dbReference type="NCBI Taxonomy" id="1391654"/>
    <lineage>
        <taxon>Bacteria</taxon>
        <taxon>Pseudomonadati</taxon>
        <taxon>Myxococcota</taxon>
        <taxon>Polyangia</taxon>
        <taxon>Polyangiales</taxon>
        <taxon>Labilitrichaceae</taxon>
        <taxon>Labilithrix</taxon>
    </lineage>
</organism>
<dbReference type="InterPro" id="IPR001509">
    <property type="entry name" value="Epimerase_deHydtase"/>
</dbReference>
<dbReference type="PANTHER" id="PTHR43574">
    <property type="entry name" value="EPIMERASE-RELATED"/>
    <property type="match status" value="1"/>
</dbReference>
<name>A0A0K1QAD6_9BACT</name>
<dbReference type="RefSeq" id="WP_146653608.1">
    <property type="nucleotide sequence ID" value="NZ_CP012333.1"/>
</dbReference>
<dbReference type="SUPFAM" id="SSF51735">
    <property type="entry name" value="NAD(P)-binding Rossmann-fold domains"/>
    <property type="match status" value="1"/>
</dbReference>
<dbReference type="STRING" id="1391654.AKJ09_09399"/>
<dbReference type="InterPro" id="IPR036291">
    <property type="entry name" value="NAD(P)-bd_dom_sf"/>
</dbReference>
<dbReference type="Gene3D" id="3.40.50.720">
    <property type="entry name" value="NAD(P)-binding Rossmann-like Domain"/>
    <property type="match status" value="1"/>
</dbReference>
<accession>A0A0K1QAD6</accession>
<proteinExistence type="predicted"/>
<keyword evidence="4" id="KW-1185">Reference proteome</keyword>
<dbReference type="PRINTS" id="PR01713">
    <property type="entry name" value="NUCEPIMERASE"/>
</dbReference>
<dbReference type="SMART" id="SM00822">
    <property type="entry name" value="PKS_KR"/>
    <property type="match status" value="1"/>
</dbReference>
<evidence type="ECO:0000313" key="4">
    <source>
        <dbReference type="Proteomes" id="UP000064967"/>
    </source>
</evidence>
<feature type="domain" description="Ketoreductase" evidence="2">
    <location>
        <begin position="9"/>
        <end position="194"/>
    </location>
</feature>
<gene>
    <name evidence="3" type="ORF">AKJ09_09399</name>
</gene>
<protein>
    <submittedName>
        <fullName evidence="3">UDP-glucose 4-epimerase</fullName>
    </submittedName>
</protein>
<keyword evidence="1" id="KW-0520">NAD</keyword>